<accession>A0ACB8RIY2</accession>
<evidence type="ECO:0000313" key="2">
    <source>
        <dbReference type="Proteomes" id="UP000814033"/>
    </source>
</evidence>
<evidence type="ECO:0000313" key="1">
    <source>
        <dbReference type="EMBL" id="KAI0044119.1"/>
    </source>
</evidence>
<reference evidence="1" key="2">
    <citation type="journal article" date="2022" name="New Phytol.">
        <title>Evolutionary transition to the ectomycorrhizal habit in the genomes of a hyperdiverse lineage of mushroom-forming fungi.</title>
        <authorList>
            <person name="Looney B."/>
            <person name="Miyauchi S."/>
            <person name="Morin E."/>
            <person name="Drula E."/>
            <person name="Courty P.E."/>
            <person name="Kohler A."/>
            <person name="Kuo A."/>
            <person name="LaButti K."/>
            <person name="Pangilinan J."/>
            <person name="Lipzen A."/>
            <person name="Riley R."/>
            <person name="Andreopoulos W."/>
            <person name="He G."/>
            <person name="Johnson J."/>
            <person name="Nolan M."/>
            <person name="Tritt A."/>
            <person name="Barry K.W."/>
            <person name="Grigoriev I.V."/>
            <person name="Nagy L.G."/>
            <person name="Hibbett D."/>
            <person name="Henrissat B."/>
            <person name="Matheny P.B."/>
            <person name="Labbe J."/>
            <person name="Martin F.M."/>
        </authorList>
    </citation>
    <scope>NUCLEOTIDE SEQUENCE</scope>
    <source>
        <strain evidence="1">FP105234-sp</strain>
    </source>
</reference>
<protein>
    <submittedName>
        <fullName evidence="1">Uncharacterized protein</fullName>
    </submittedName>
</protein>
<name>A0ACB8RIY2_9AGAM</name>
<gene>
    <name evidence="1" type="ORF">FA95DRAFT_1681418</name>
</gene>
<keyword evidence="2" id="KW-1185">Reference proteome</keyword>
<sequence>MGSTTSNLAHIPSPQDTSTINRKLPPEVFSMIFRELASIHPPREILSLPERRHKVDCGFMVVMHVCRYWRGVAGSDLMLWTCINFNMYRLSPTWYISTISRLEFSKVPVSLEAMQDRPALLQGPDKAPEVPSELVDCILSPNVTRRLHSLLASTWPPYLRLFNRFMELQCPLPLMKRLFLVDGNANNEMRPSIVLSQQRFPLVKHLELAGIPLDWRSSQLKNIVDLVVEYPVFQESNPPLPLPSFVGLDTILPALATMVKLKSLVLTHVLQPIPHPAFVDMARISLPRLVHLTVAGYRSEWDHLLTHLLMPSLKTLSISQSRLSPHTSESTLAFSAPFLERLHLVGVPLDWRKPLPPGLWELSIKQRGYPGHPGWTLPAVYYPRLPDMWNSLLKVKLGVLKLIDAVDNIFIVNGGISQPSLKHLVITGTTSSCVDVSNSLNLDSSNCCRRIILHQSPHNLLLDLESPYPNQVHSDTLAPNAPPFDLHPILTDPIAPFQTGEPPRMMLLCCISAGGRYTNVLHLWGDPESSAELKLEALRTAQPIMSTRTWTLTSVHAIAVLFLDAKLGDDLPASYLKRSLSGAAAVQTLVLLEMWDGATQVIQALHPSAAGPGILFPHLKELRLPHGDPDIDALCECLDARRRAGHPIREVRIPEHANWAPRLACVSAVRIDPARTLPARLASVVDGKLVV</sequence>
<reference evidence="1" key="1">
    <citation type="submission" date="2021-02" db="EMBL/GenBank/DDBJ databases">
        <authorList>
            <consortium name="DOE Joint Genome Institute"/>
            <person name="Ahrendt S."/>
            <person name="Looney B.P."/>
            <person name="Miyauchi S."/>
            <person name="Morin E."/>
            <person name="Drula E."/>
            <person name="Courty P.E."/>
            <person name="Chicoki N."/>
            <person name="Fauchery L."/>
            <person name="Kohler A."/>
            <person name="Kuo A."/>
            <person name="Labutti K."/>
            <person name="Pangilinan J."/>
            <person name="Lipzen A."/>
            <person name="Riley R."/>
            <person name="Andreopoulos W."/>
            <person name="He G."/>
            <person name="Johnson J."/>
            <person name="Barry K.W."/>
            <person name="Grigoriev I.V."/>
            <person name="Nagy L."/>
            <person name="Hibbett D."/>
            <person name="Henrissat B."/>
            <person name="Matheny P.B."/>
            <person name="Labbe J."/>
            <person name="Martin F."/>
        </authorList>
    </citation>
    <scope>NUCLEOTIDE SEQUENCE</scope>
    <source>
        <strain evidence="1">FP105234-sp</strain>
    </source>
</reference>
<organism evidence="1 2">
    <name type="scientific">Auriscalpium vulgare</name>
    <dbReference type="NCBI Taxonomy" id="40419"/>
    <lineage>
        <taxon>Eukaryota</taxon>
        <taxon>Fungi</taxon>
        <taxon>Dikarya</taxon>
        <taxon>Basidiomycota</taxon>
        <taxon>Agaricomycotina</taxon>
        <taxon>Agaricomycetes</taxon>
        <taxon>Russulales</taxon>
        <taxon>Auriscalpiaceae</taxon>
        <taxon>Auriscalpium</taxon>
    </lineage>
</organism>
<dbReference type="EMBL" id="MU275993">
    <property type="protein sequence ID" value="KAI0044119.1"/>
    <property type="molecule type" value="Genomic_DNA"/>
</dbReference>
<proteinExistence type="predicted"/>
<dbReference type="Proteomes" id="UP000814033">
    <property type="component" value="Unassembled WGS sequence"/>
</dbReference>
<comment type="caution">
    <text evidence="1">The sequence shown here is derived from an EMBL/GenBank/DDBJ whole genome shotgun (WGS) entry which is preliminary data.</text>
</comment>